<comment type="caution">
    <text evidence="2">The sequence shown here is derived from an EMBL/GenBank/DDBJ whole genome shotgun (WGS) entry which is preliminary data.</text>
</comment>
<dbReference type="InterPro" id="IPR019546">
    <property type="entry name" value="TAT_signal_bac_arc"/>
</dbReference>
<dbReference type="InterPro" id="IPR006311">
    <property type="entry name" value="TAT_signal"/>
</dbReference>
<dbReference type="Proteomes" id="UP000278632">
    <property type="component" value="Unassembled WGS sequence"/>
</dbReference>
<protein>
    <submittedName>
        <fullName evidence="2">DUF4179 domain-containing protein</fullName>
    </submittedName>
</protein>
<organism evidence="2 3">
    <name type="scientific">Paraeggerthella hongkongensis</name>
    <dbReference type="NCBI Taxonomy" id="230658"/>
    <lineage>
        <taxon>Bacteria</taxon>
        <taxon>Bacillati</taxon>
        <taxon>Actinomycetota</taxon>
        <taxon>Coriobacteriia</taxon>
        <taxon>Eggerthellales</taxon>
        <taxon>Eggerthellaceae</taxon>
        <taxon>Paraeggerthella</taxon>
    </lineage>
</organism>
<keyword evidence="1" id="KW-0472">Membrane</keyword>
<dbReference type="AlphaFoldDB" id="A0A3N0AZJ0"/>
<sequence length="538" mass="57733">MTHPMNNDDELRRLLARGMGDPMPSEARAKLERTYATLDSIPQMPAKSATVAGSNMPADKGEAAHAVAGKRMTRRGFLVAAAAAAAVAMLGGVAYAGSHLLQMQPGDASFFQGGKNLPVYNSLQKGVSSLQADVGQTAEVDGVRVTLDSVSCDRSIVNLFFTLDKDGGFDLSELSNYQGSQENDWSKLQNLVPRFGYELTSNGEALGTGSVNQLDAYMEDGKVKVMQRIVPQSTLPDQVDVALKGWAPWSVGAESGSTSFSMDAGLDLSTVDQPRELGSQDLTFSTSAGEKTMGIKRFTSSELGTVMVVRNDEVETVKEDGRPLYRVPDGALAPRMLKVADDQGNVLVPVGAGDGGGVNPAGDYVVEYANLSPDAKSVTFTPMLNAVDWESLSVDERKTLGDGNSQQIDVSQIGAKLPTSEYGGYELVGWDVKDRTVSIALKPYGWQAMGGYMELIPEEDATPLVSTWTNPETGETGQGYHSAVVWTKRDYLTGELVQMTSYYAASDEELRGLTSYGYRSAFGEYREESDAAQTVPFA</sequence>
<keyword evidence="3" id="KW-1185">Reference proteome</keyword>
<name>A0A3N0AZJ0_9ACTN</name>
<proteinExistence type="predicted"/>
<dbReference type="Gene3D" id="2.60.40.1630">
    <property type="entry name" value="bacillus anthracis domain"/>
    <property type="match status" value="1"/>
</dbReference>
<evidence type="ECO:0000313" key="3">
    <source>
        <dbReference type="Proteomes" id="UP000278632"/>
    </source>
</evidence>
<feature type="transmembrane region" description="Helical" evidence="1">
    <location>
        <begin position="77"/>
        <end position="97"/>
    </location>
</feature>
<dbReference type="EMBL" id="QICD01000029">
    <property type="protein sequence ID" value="RNL39969.1"/>
    <property type="molecule type" value="Genomic_DNA"/>
</dbReference>
<gene>
    <name evidence="2" type="ORF">DMP08_10575</name>
</gene>
<keyword evidence="1" id="KW-0812">Transmembrane</keyword>
<dbReference type="RefSeq" id="WP_123192852.1">
    <property type="nucleotide sequence ID" value="NZ_QICD01000029.1"/>
</dbReference>
<accession>A0A3N0AZJ0</accession>
<dbReference type="PROSITE" id="PS51318">
    <property type="entry name" value="TAT"/>
    <property type="match status" value="1"/>
</dbReference>
<evidence type="ECO:0000313" key="2">
    <source>
        <dbReference type="EMBL" id="RNL39969.1"/>
    </source>
</evidence>
<dbReference type="NCBIfam" id="TIGR01409">
    <property type="entry name" value="TAT_signal_seq"/>
    <property type="match status" value="1"/>
</dbReference>
<reference evidence="3" key="1">
    <citation type="submission" date="2018-05" db="EMBL/GenBank/DDBJ databases">
        <title>Genome Sequencing of selected type strains of the family Eggerthellaceae.</title>
        <authorList>
            <person name="Danylec N."/>
            <person name="Stoll D.A."/>
            <person name="Doetsch A."/>
            <person name="Huch M."/>
        </authorList>
    </citation>
    <scope>NUCLEOTIDE SEQUENCE [LARGE SCALE GENOMIC DNA]</scope>
    <source>
        <strain evidence="3">DSM 16106</strain>
    </source>
</reference>
<dbReference type="OrthoDB" id="3170443at2"/>
<keyword evidence="1" id="KW-1133">Transmembrane helix</keyword>
<evidence type="ECO:0000256" key="1">
    <source>
        <dbReference type="SAM" id="Phobius"/>
    </source>
</evidence>